<proteinExistence type="predicted"/>
<evidence type="ECO:0000313" key="3">
    <source>
        <dbReference type="EMBL" id="MBW3364174.1"/>
    </source>
</evidence>
<dbReference type="Proteomes" id="UP000774935">
    <property type="component" value="Unassembled WGS sequence"/>
</dbReference>
<sequence length="142" mass="15607">MEITKKNTSLLPGFLKMAFTMLLAITLVSCGGDKAGTESMLSGTSSKTWNAKKELNTEGDKEKLTDAEKEQNIQFYADGRFAMGGASTLQTGTWTYDQGAKKLTLQFEDQNVSENFDVLKLSDDELRLKAGDGSEMIMEAEK</sequence>
<accession>A0ABS6X856</accession>
<dbReference type="EMBL" id="JAHWXQ010000001">
    <property type="protein sequence ID" value="MBW3364174.1"/>
    <property type="molecule type" value="Genomic_DNA"/>
</dbReference>
<feature type="domain" description="Lipocalin-like" evidence="2">
    <location>
        <begin position="47"/>
        <end position="128"/>
    </location>
</feature>
<dbReference type="PROSITE" id="PS51257">
    <property type="entry name" value="PROKAR_LIPOPROTEIN"/>
    <property type="match status" value="1"/>
</dbReference>
<organism evidence="3 4">
    <name type="scientific">Pontibacter populi</name>
    <dbReference type="NCBI Taxonomy" id="890055"/>
    <lineage>
        <taxon>Bacteria</taxon>
        <taxon>Pseudomonadati</taxon>
        <taxon>Bacteroidota</taxon>
        <taxon>Cytophagia</taxon>
        <taxon>Cytophagales</taxon>
        <taxon>Hymenobacteraceae</taxon>
        <taxon>Pontibacter</taxon>
    </lineage>
</organism>
<reference evidence="3 4" key="1">
    <citation type="submission" date="2021-07" db="EMBL/GenBank/DDBJ databases">
        <authorList>
            <person name="Kim M.K."/>
        </authorList>
    </citation>
    <scope>NUCLEOTIDE SEQUENCE [LARGE SCALE GENOMIC DNA]</scope>
    <source>
        <strain evidence="3 4">HLY7-15</strain>
    </source>
</reference>
<comment type="caution">
    <text evidence="3">The sequence shown here is derived from an EMBL/GenBank/DDBJ whole genome shotgun (WGS) entry which is preliminary data.</text>
</comment>
<feature type="compositionally biased region" description="Basic and acidic residues" evidence="1">
    <location>
        <begin position="51"/>
        <end position="63"/>
    </location>
</feature>
<dbReference type="RefSeq" id="WP_199108713.1">
    <property type="nucleotide sequence ID" value="NZ_JAHWXQ010000001.1"/>
</dbReference>
<feature type="compositionally biased region" description="Polar residues" evidence="1">
    <location>
        <begin position="39"/>
        <end position="49"/>
    </location>
</feature>
<dbReference type="Pfam" id="PF13648">
    <property type="entry name" value="Lipocalin_4"/>
    <property type="match status" value="1"/>
</dbReference>
<protein>
    <submittedName>
        <fullName evidence="3">Lipocalin family protein</fullName>
    </submittedName>
</protein>
<keyword evidence="4" id="KW-1185">Reference proteome</keyword>
<name>A0ABS6X856_9BACT</name>
<gene>
    <name evidence="3" type="ORF">KYK27_03910</name>
</gene>
<evidence type="ECO:0000259" key="2">
    <source>
        <dbReference type="Pfam" id="PF13648"/>
    </source>
</evidence>
<feature type="region of interest" description="Disordered" evidence="1">
    <location>
        <begin position="39"/>
        <end position="63"/>
    </location>
</feature>
<evidence type="ECO:0000313" key="4">
    <source>
        <dbReference type="Proteomes" id="UP000774935"/>
    </source>
</evidence>
<dbReference type="InterPro" id="IPR024311">
    <property type="entry name" value="Lipocalin-like"/>
</dbReference>
<evidence type="ECO:0000256" key="1">
    <source>
        <dbReference type="SAM" id="MobiDB-lite"/>
    </source>
</evidence>